<sequence length="479" mass="53469">MNFFRIPVTAFFIAALWLGQAKAQDSTAKKLDLNQCIQIAFKNNLDVKRSELLSESQKVNLNQAKANLLPNISGSVNHGINNGRSIDPYTNSYIDQSLKFADYAANGSITLFSGLLLQHAIKQNSLAYQATKMELQQQKDNLALSVILSYLQVLNNEDQYQQAVNQATLTRIQVDRSEILNRDGSIAPSTLSDLKGQLANDEILMINAKNSLNTAKIDLAKNMNVPNDTALVVERLNADDLSLINNASADSIYQSALTQLSIIKAASYRTQSANKGVQVARAQYYPTLSLNGNLYSNYSSAAFTNSLTGNSEINTGQYVKVNGSELPVYSMQNDYAQNKIPYGDQIKNNFSSSVSVGLAVPIFGRLFYRNRVALAKIDYREAKYTEETTRIQLKQAVDQAYINKQSALDRYRKLETQVDAYTESFKAAEARLNAGVGTSVDYNIAKNNLDRAKLNLIITKYDYIFRNQILDYYQGKLFW</sequence>
<dbReference type="RefSeq" id="WP_160844649.1">
    <property type="nucleotide sequence ID" value="NZ_WVHT01000004.1"/>
</dbReference>
<feature type="coiled-coil region" evidence="8">
    <location>
        <begin position="397"/>
        <end position="431"/>
    </location>
</feature>
<proteinExistence type="inferred from homology"/>
<feature type="chain" id="PRO_5029872202" evidence="9">
    <location>
        <begin position="24"/>
        <end position="479"/>
    </location>
</feature>
<protein>
    <submittedName>
        <fullName evidence="10">TolC family protein</fullName>
    </submittedName>
</protein>
<gene>
    <name evidence="10" type="ORF">GS399_10915</name>
</gene>
<keyword evidence="7" id="KW-0998">Cell outer membrane</keyword>
<evidence type="ECO:0000256" key="3">
    <source>
        <dbReference type="ARBA" id="ARBA00022448"/>
    </source>
</evidence>
<evidence type="ECO:0000256" key="7">
    <source>
        <dbReference type="ARBA" id="ARBA00023237"/>
    </source>
</evidence>
<keyword evidence="8" id="KW-0175">Coiled coil</keyword>
<dbReference type="AlphaFoldDB" id="A0A7K1YAW0"/>
<comment type="caution">
    <text evidence="10">The sequence shown here is derived from an EMBL/GenBank/DDBJ whole genome shotgun (WGS) entry which is preliminary data.</text>
</comment>
<dbReference type="GO" id="GO:0015562">
    <property type="term" value="F:efflux transmembrane transporter activity"/>
    <property type="evidence" value="ECO:0007669"/>
    <property type="project" value="InterPro"/>
</dbReference>
<evidence type="ECO:0000256" key="2">
    <source>
        <dbReference type="ARBA" id="ARBA00007613"/>
    </source>
</evidence>
<evidence type="ECO:0000256" key="1">
    <source>
        <dbReference type="ARBA" id="ARBA00004442"/>
    </source>
</evidence>
<dbReference type="InterPro" id="IPR051906">
    <property type="entry name" value="TolC-like"/>
</dbReference>
<dbReference type="Pfam" id="PF02321">
    <property type="entry name" value="OEP"/>
    <property type="match status" value="2"/>
</dbReference>
<dbReference type="InterPro" id="IPR003423">
    <property type="entry name" value="OMP_efflux"/>
</dbReference>
<reference evidence="10 11" key="1">
    <citation type="submission" date="2019-11" db="EMBL/GenBank/DDBJ databases">
        <title>Pedobacter sp. HMF7647 Genome sequencing and assembly.</title>
        <authorList>
            <person name="Kang H."/>
            <person name="Kim H."/>
            <person name="Joh K."/>
        </authorList>
    </citation>
    <scope>NUCLEOTIDE SEQUENCE [LARGE SCALE GENOMIC DNA]</scope>
    <source>
        <strain evidence="10 11">HMF7647</strain>
    </source>
</reference>
<keyword evidence="11" id="KW-1185">Reference proteome</keyword>
<keyword evidence="3" id="KW-0813">Transport</keyword>
<evidence type="ECO:0000313" key="10">
    <source>
        <dbReference type="EMBL" id="MXV51481.1"/>
    </source>
</evidence>
<evidence type="ECO:0000256" key="8">
    <source>
        <dbReference type="SAM" id="Coils"/>
    </source>
</evidence>
<dbReference type="GO" id="GO:0015288">
    <property type="term" value="F:porin activity"/>
    <property type="evidence" value="ECO:0007669"/>
    <property type="project" value="TreeGrafter"/>
</dbReference>
<keyword evidence="4" id="KW-1134">Transmembrane beta strand</keyword>
<evidence type="ECO:0000313" key="11">
    <source>
        <dbReference type="Proteomes" id="UP000466586"/>
    </source>
</evidence>
<keyword evidence="6" id="KW-0472">Membrane</keyword>
<dbReference type="GO" id="GO:1990281">
    <property type="term" value="C:efflux pump complex"/>
    <property type="evidence" value="ECO:0007669"/>
    <property type="project" value="TreeGrafter"/>
</dbReference>
<feature type="signal peptide" evidence="9">
    <location>
        <begin position="1"/>
        <end position="23"/>
    </location>
</feature>
<keyword evidence="9" id="KW-0732">Signal</keyword>
<evidence type="ECO:0000256" key="5">
    <source>
        <dbReference type="ARBA" id="ARBA00022692"/>
    </source>
</evidence>
<dbReference type="PANTHER" id="PTHR30026:SF20">
    <property type="entry name" value="OUTER MEMBRANE PROTEIN TOLC"/>
    <property type="match status" value="1"/>
</dbReference>
<dbReference type="PANTHER" id="PTHR30026">
    <property type="entry name" value="OUTER MEMBRANE PROTEIN TOLC"/>
    <property type="match status" value="1"/>
</dbReference>
<evidence type="ECO:0000256" key="4">
    <source>
        <dbReference type="ARBA" id="ARBA00022452"/>
    </source>
</evidence>
<evidence type="ECO:0000256" key="6">
    <source>
        <dbReference type="ARBA" id="ARBA00023136"/>
    </source>
</evidence>
<dbReference type="EMBL" id="WVHT01000004">
    <property type="protein sequence ID" value="MXV51481.1"/>
    <property type="molecule type" value="Genomic_DNA"/>
</dbReference>
<comment type="subcellular location">
    <subcellularLocation>
        <location evidence="1">Cell outer membrane</location>
    </subcellularLocation>
</comment>
<dbReference type="Proteomes" id="UP000466586">
    <property type="component" value="Unassembled WGS sequence"/>
</dbReference>
<evidence type="ECO:0000256" key="9">
    <source>
        <dbReference type="SAM" id="SignalP"/>
    </source>
</evidence>
<name>A0A7K1YAW0_9SPHI</name>
<organism evidence="10 11">
    <name type="scientific">Hufsiella arboris</name>
    <dbReference type="NCBI Taxonomy" id="2695275"/>
    <lineage>
        <taxon>Bacteria</taxon>
        <taxon>Pseudomonadati</taxon>
        <taxon>Bacteroidota</taxon>
        <taxon>Sphingobacteriia</taxon>
        <taxon>Sphingobacteriales</taxon>
        <taxon>Sphingobacteriaceae</taxon>
        <taxon>Hufsiella</taxon>
    </lineage>
</organism>
<dbReference type="GO" id="GO:0009279">
    <property type="term" value="C:cell outer membrane"/>
    <property type="evidence" value="ECO:0007669"/>
    <property type="project" value="UniProtKB-SubCell"/>
</dbReference>
<keyword evidence="5" id="KW-0812">Transmembrane</keyword>
<dbReference type="SUPFAM" id="SSF56954">
    <property type="entry name" value="Outer membrane efflux proteins (OEP)"/>
    <property type="match status" value="1"/>
</dbReference>
<dbReference type="Gene3D" id="1.20.1600.10">
    <property type="entry name" value="Outer membrane efflux proteins (OEP)"/>
    <property type="match status" value="1"/>
</dbReference>
<accession>A0A7K1YAW0</accession>
<comment type="similarity">
    <text evidence="2">Belongs to the outer membrane factor (OMF) (TC 1.B.17) family.</text>
</comment>